<name>A0ABW2KJ97_9ACTN</name>
<dbReference type="GO" id="GO:0005840">
    <property type="term" value="C:ribosome"/>
    <property type="evidence" value="ECO:0007669"/>
    <property type="project" value="UniProtKB-KW"/>
</dbReference>
<evidence type="ECO:0000256" key="2">
    <source>
        <dbReference type="ARBA" id="ARBA00022730"/>
    </source>
</evidence>
<reference evidence="10" key="1">
    <citation type="journal article" date="2019" name="Int. J. Syst. Evol. Microbiol.">
        <title>The Global Catalogue of Microorganisms (GCM) 10K type strain sequencing project: providing services to taxonomists for standard genome sequencing and annotation.</title>
        <authorList>
            <consortium name="The Broad Institute Genomics Platform"/>
            <consortium name="The Broad Institute Genome Sequencing Center for Infectious Disease"/>
            <person name="Wu L."/>
            <person name="Ma J."/>
        </authorList>
    </citation>
    <scope>NUCLEOTIDE SEQUENCE [LARGE SCALE GENOMIC DNA]</scope>
    <source>
        <strain evidence="10">CGMCC 4.7382</strain>
    </source>
</reference>
<organism evidence="9 10">
    <name type="scientific">Marinactinospora rubrisoli</name>
    <dbReference type="NCBI Taxonomy" id="2715399"/>
    <lineage>
        <taxon>Bacteria</taxon>
        <taxon>Bacillati</taxon>
        <taxon>Actinomycetota</taxon>
        <taxon>Actinomycetes</taxon>
        <taxon>Streptosporangiales</taxon>
        <taxon>Nocardiopsidaceae</taxon>
        <taxon>Marinactinospora</taxon>
    </lineage>
</organism>
<evidence type="ECO:0000256" key="8">
    <source>
        <dbReference type="SAM" id="MobiDB-lite"/>
    </source>
</evidence>
<comment type="caution">
    <text evidence="9">The sequence shown here is derived from an EMBL/GenBank/DDBJ whole genome shotgun (WGS) entry which is preliminary data.</text>
</comment>
<evidence type="ECO:0000256" key="5">
    <source>
        <dbReference type="ARBA" id="ARBA00023274"/>
    </source>
</evidence>
<dbReference type="HAMAP" id="MF_01337_B">
    <property type="entry name" value="Ribosomal_uL18_B"/>
    <property type="match status" value="1"/>
</dbReference>
<dbReference type="PANTHER" id="PTHR12899">
    <property type="entry name" value="39S RIBOSOMAL PROTEIN L18, MITOCHONDRIAL"/>
    <property type="match status" value="1"/>
</dbReference>
<keyword evidence="10" id="KW-1185">Reference proteome</keyword>
<feature type="region of interest" description="Disordered" evidence="8">
    <location>
        <begin position="1"/>
        <end position="23"/>
    </location>
</feature>
<dbReference type="NCBIfam" id="TIGR00060">
    <property type="entry name" value="L18_bact"/>
    <property type="match status" value="1"/>
</dbReference>
<dbReference type="PANTHER" id="PTHR12899:SF3">
    <property type="entry name" value="LARGE RIBOSOMAL SUBUNIT PROTEIN UL18M"/>
    <property type="match status" value="1"/>
</dbReference>
<keyword evidence="4 7" id="KW-0689">Ribosomal protein</keyword>
<dbReference type="Gene3D" id="3.30.420.100">
    <property type="match status" value="1"/>
</dbReference>
<proteinExistence type="inferred from homology"/>
<dbReference type="InterPro" id="IPR005484">
    <property type="entry name" value="Ribosomal_uL18_bac/plant/anim"/>
</dbReference>
<dbReference type="SUPFAM" id="SSF53137">
    <property type="entry name" value="Translational machinery components"/>
    <property type="match status" value="1"/>
</dbReference>
<accession>A0ABW2KJ97</accession>
<evidence type="ECO:0000256" key="7">
    <source>
        <dbReference type="HAMAP-Rule" id="MF_01337"/>
    </source>
</evidence>
<sequence>MAKSTTLVRKGTASRAASRARRHLRIRKKVSGTPERPRMVVTRSSKHMFVQVVDDTKGITLVSASTLEKDLRAFEGTKTEKSRKVGELLAKRAKDAGVSAVVFDRGGHKYHGRIAALADGARAGGLEF</sequence>
<comment type="similarity">
    <text evidence="1 7">Belongs to the universal ribosomal protein uL18 family.</text>
</comment>
<gene>
    <name evidence="7 9" type="primary">rplR</name>
    <name evidence="9" type="ORF">ACFQRF_16730</name>
</gene>
<dbReference type="InterPro" id="IPR004389">
    <property type="entry name" value="Ribosomal_uL18_bac-type"/>
</dbReference>
<dbReference type="CDD" id="cd00432">
    <property type="entry name" value="Ribosomal_L18_L5e"/>
    <property type="match status" value="1"/>
</dbReference>
<evidence type="ECO:0000256" key="1">
    <source>
        <dbReference type="ARBA" id="ARBA00007116"/>
    </source>
</evidence>
<dbReference type="EMBL" id="JBHTBH010000007">
    <property type="protein sequence ID" value="MFC7329380.1"/>
    <property type="molecule type" value="Genomic_DNA"/>
</dbReference>
<evidence type="ECO:0000256" key="3">
    <source>
        <dbReference type="ARBA" id="ARBA00022884"/>
    </source>
</evidence>
<comment type="subunit">
    <text evidence="7">Part of the 50S ribosomal subunit; part of the 5S rRNA/L5/L18/L25 subcomplex. Contacts the 5S and 23S rRNAs.</text>
</comment>
<dbReference type="RefSeq" id="WP_379872022.1">
    <property type="nucleotide sequence ID" value="NZ_JBHTBH010000007.1"/>
</dbReference>
<evidence type="ECO:0000313" key="9">
    <source>
        <dbReference type="EMBL" id="MFC7329380.1"/>
    </source>
</evidence>
<keyword evidence="2 7" id="KW-0699">rRNA-binding</keyword>
<evidence type="ECO:0000256" key="4">
    <source>
        <dbReference type="ARBA" id="ARBA00022980"/>
    </source>
</evidence>
<dbReference type="Pfam" id="PF00861">
    <property type="entry name" value="Ribosomal_L18p"/>
    <property type="match status" value="1"/>
</dbReference>
<dbReference type="Proteomes" id="UP001596540">
    <property type="component" value="Unassembled WGS sequence"/>
</dbReference>
<evidence type="ECO:0000256" key="6">
    <source>
        <dbReference type="ARBA" id="ARBA00035197"/>
    </source>
</evidence>
<dbReference type="InterPro" id="IPR057268">
    <property type="entry name" value="Ribosomal_L18"/>
</dbReference>
<comment type="function">
    <text evidence="7">This is one of the proteins that bind and probably mediate the attachment of the 5S RNA into the large ribosomal subunit, where it forms part of the central protuberance.</text>
</comment>
<keyword evidence="5 7" id="KW-0687">Ribonucleoprotein</keyword>
<keyword evidence="3 7" id="KW-0694">RNA-binding</keyword>
<evidence type="ECO:0000313" key="10">
    <source>
        <dbReference type="Proteomes" id="UP001596540"/>
    </source>
</evidence>
<protein>
    <recommendedName>
        <fullName evidence="6 7">Large ribosomal subunit protein uL18</fullName>
    </recommendedName>
</protein>